<dbReference type="GO" id="GO:0006260">
    <property type="term" value="P:DNA replication"/>
    <property type="evidence" value="ECO:0007669"/>
    <property type="project" value="UniProtKB-KW"/>
</dbReference>
<reference evidence="15 16" key="1">
    <citation type="submission" date="2012-05" db="EMBL/GenBank/DDBJ databases">
        <title>Finished chromosome of genome of Chamaesiphon sp. PCC 6605.</title>
        <authorList>
            <consortium name="US DOE Joint Genome Institute"/>
            <person name="Gugger M."/>
            <person name="Coursin T."/>
            <person name="Rippka R."/>
            <person name="Tandeau De Marsac N."/>
            <person name="Huntemann M."/>
            <person name="Wei C.-L."/>
            <person name="Han J."/>
            <person name="Detter J.C."/>
            <person name="Han C."/>
            <person name="Tapia R."/>
            <person name="Chen A."/>
            <person name="Kyrpides N."/>
            <person name="Mavromatis K."/>
            <person name="Markowitz V."/>
            <person name="Szeto E."/>
            <person name="Ivanova N."/>
            <person name="Pagani I."/>
            <person name="Pati A."/>
            <person name="Goodwin L."/>
            <person name="Nordberg H.P."/>
            <person name="Cantor M.N."/>
            <person name="Hua S.X."/>
            <person name="Woyke T."/>
            <person name="Kerfeld C.A."/>
        </authorList>
    </citation>
    <scope>NUCLEOTIDE SEQUENCE [LARGE SCALE GENOMIC DNA]</scope>
    <source>
        <strain evidence="16">ATCC 27169 / PCC 6605</strain>
    </source>
</reference>
<feature type="binding site" evidence="13">
    <location>
        <position position="61"/>
    </location>
    <ligand>
        <name>Mg(2+)</name>
        <dbReference type="ChEBI" id="CHEBI:18420"/>
    </ligand>
</feature>
<dbReference type="GO" id="GO:0006281">
    <property type="term" value="P:DNA repair"/>
    <property type="evidence" value="ECO:0007669"/>
    <property type="project" value="UniProtKB-KW"/>
</dbReference>
<dbReference type="CDD" id="cd03425">
    <property type="entry name" value="NUDIX_MutT_NudA_like"/>
    <property type="match status" value="1"/>
</dbReference>
<dbReference type="GO" id="GO:0035539">
    <property type="term" value="F:8-oxo-7,8-dihydrodeoxyguanosine triphosphate pyrophosphatase activity"/>
    <property type="evidence" value="ECO:0007669"/>
    <property type="project" value="UniProtKB-EC"/>
</dbReference>
<dbReference type="EC" id="3.6.1.55" evidence="11"/>
<keyword evidence="6" id="KW-0227">DNA damage</keyword>
<evidence type="ECO:0000256" key="8">
    <source>
        <dbReference type="ARBA" id="ARBA00022842"/>
    </source>
</evidence>
<dbReference type="GO" id="GO:0044715">
    <property type="term" value="F:8-oxo-dGDP phosphatase activity"/>
    <property type="evidence" value="ECO:0007669"/>
    <property type="project" value="TreeGrafter"/>
</dbReference>
<dbReference type="RefSeq" id="WP_015160741.1">
    <property type="nucleotide sequence ID" value="NC_019697.1"/>
</dbReference>
<dbReference type="PROSITE" id="PS51462">
    <property type="entry name" value="NUDIX"/>
    <property type="match status" value="1"/>
</dbReference>
<evidence type="ECO:0000256" key="9">
    <source>
        <dbReference type="ARBA" id="ARBA00023204"/>
    </source>
</evidence>
<dbReference type="Proteomes" id="UP000010366">
    <property type="component" value="Chromosome"/>
</dbReference>
<sequence>MNSTLPYKRIGVAIIWDRVGQILIDKRKAGGSMGGLWEFPGGKIEAGETVAECIVREIREELGIEIRVGEHLISIDHTYPNFQLTLIVHHCHHISGTPQPIESDEIRWVSVSELDNYRFPAANVEIINAVRAI</sequence>
<feature type="binding site" evidence="12">
    <location>
        <position position="27"/>
    </location>
    <ligand>
        <name>8-oxo-dGTP</name>
        <dbReference type="ChEBI" id="CHEBI:77896"/>
    </ligand>
</feature>
<keyword evidence="8 13" id="KW-0460">Magnesium</keyword>
<evidence type="ECO:0000313" key="15">
    <source>
        <dbReference type="EMBL" id="AFY94616.1"/>
    </source>
</evidence>
<dbReference type="InterPro" id="IPR047127">
    <property type="entry name" value="MutT-like"/>
</dbReference>
<dbReference type="AlphaFoldDB" id="K9UJH7"/>
<dbReference type="GO" id="GO:0044716">
    <property type="term" value="F:8-oxo-GDP phosphatase activity"/>
    <property type="evidence" value="ECO:0007669"/>
    <property type="project" value="TreeGrafter"/>
</dbReference>
<protein>
    <recommendedName>
        <fullName evidence="11">8-oxo-dGTP diphosphatase</fullName>
        <ecNumber evidence="11">3.6.1.55</ecNumber>
    </recommendedName>
</protein>
<dbReference type="PROSITE" id="PS00893">
    <property type="entry name" value="NUDIX_BOX"/>
    <property type="match status" value="1"/>
</dbReference>
<feature type="binding site" evidence="12">
    <location>
        <position position="123"/>
    </location>
    <ligand>
        <name>8-oxo-dGTP</name>
        <dbReference type="ChEBI" id="CHEBI:77896"/>
    </ligand>
</feature>
<evidence type="ECO:0000256" key="13">
    <source>
        <dbReference type="PIRSR" id="PIRSR603561-2"/>
    </source>
</evidence>
<evidence type="ECO:0000256" key="7">
    <source>
        <dbReference type="ARBA" id="ARBA00022801"/>
    </source>
</evidence>
<dbReference type="InterPro" id="IPR015797">
    <property type="entry name" value="NUDIX_hydrolase-like_dom_sf"/>
</dbReference>
<keyword evidence="9" id="KW-0234">DNA repair</keyword>
<dbReference type="InterPro" id="IPR020476">
    <property type="entry name" value="Nudix_hydrolase"/>
</dbReference>
<keyword evidence="3" id="KW-0515">Mutator protein</keyword>
<evidence type="ECO:0000256" key="6">
    <source>
        <dbReference type="ARBA" id="ARBA00022763"/>
    </source>
</evidence>
<evidence type="ECO:0000313" key="16">
    <source>
        <dbReference type="Proteomes" id="UP000010366"/>
    </source>
</evidence>
<keyword evidence="7" id="KW-0378">Hydrolase</keyword>
<organism evidence="15 16">
    <name type="scientific">Chamaesiphon minutus (strain ATCC 27169 / PCC 6605)</name>
    <dbReference type="NCBI Taxonomy" id="1173020"/>
    <lineage>
        <taxon>Bacteria</taxon>
        <taxon>Bacillati</taxon>
        <taxon>Cyanobacteriota</taxon>
        <taxon>Cyanophyceae</taxon>
        <taxon>Gomontiellales</taxon>
        <taxon>Chamaesiphonaceae</taxon>
        <taxon>Chamaesiphon</taxon>
    </lineage>
</organism>
<dbReference type="SUPFAM" id="SSF55811">
    <property type="entry name" value="Nudix"/>
    <property type="match status" value="1"/>
</dbReference>
<accession>K9UJH7</accession>
<evidence type="ECO:0000256" key="5">
    <source>
        <dbReference type="ARBA" id="ARBA00022723"/>
    </source>
</evidence>
<feature type="binding site" evidence="13">
    <location>
        <position position="41"/>
    </location>
    <ligand>
        <name>Mg(2+)</name>
        <dbReference type="ChEBI" id="CHEBI:18420"/>
    </ligand>
</feature>
<dbReference type="STRING" id="1173020.Cha6605_3634"/>
<dbReference type="Pfam" id="PF14815">
    <property type="entry name" value="NUDIX_4"/>
    <property type="match status" value="1"/>
</dbReference>
<dbReference type="PANTHER" id="PTHR47707:SF1">
    <property type="entry name" value="NUDIX HYDROLASE FAMILY PROTEIN"/>
    <property type="match status" value="1"/>
</dbReference>
<keyword evidence="5 13" id="KW-0479">Metal-binding</keyword>
<dbReference type="InterPro" id="IPR020084">
    <property type="entry name" value="NUDIX_hydrolase_CS"/>
</dbReference>
<dbReference type="GO" id="GO:0046872">
    <property type="term" value="F:metal ion binding"/>
    <property type="evidence" value="ECO:0007669"/>
    <property type="project" value="UniProtKB-KW"/>
</dbReference>
<dbReference type="InterPro" id="IPR003561">
    <property type="entry name" value="Mutator_MutT"/>
</dbReference>
<dbReference type="NCBIfam" id="TIGR00586">
    <property type="entry name" value="mutt"/>
    <property type="match status" value="1"/>
</dbReference>
<dbReference type="PANTHER" id="PTHR47707">
    <property type="entry name" value="8-OXO-DGTP DIPHOSPHATASE"/>
    <property type="match status" value="1"/>
</dbReference>
<dbReference type="Gene3D" id="3.90.79.10">
    <property type="entry name" value="Nucleoside Triphosphate Pyrophosphohydrolase"/>
    <property type="match status" value="1"/>
</dbReference>
<dbReference type="InterPro" id="IPR029119">
    <property type="entry name" value="MutY_C"/>
</dbReference>
<evidence type="ECO:0000256" key="10">
    <source>
        <dbReference type="ARBA" id="ARBA00035861"/>
    </source>
</evidence>
<gene>
    <name evidence="15" type="ORF">Cha6605_3634</name>
</gene>
<evidence type="ECO:0000256" key="12">
    <source>
        <dbReference type="PIRSR" id="PIRSR603561-1"/>
    </source>
</evidence>
<keyword evidence="16" id="KW-1185">Reference proteome</keyword>
<comment type="similarity">
    <text evidence="2">Belongs to the Nudix hydrolase family.</text>
</comment>
<evidence type="ECO:0000256" key="3">
    <source>
        <dbReference type="ARBA" id="ARBA00022457"/>
    </source>
</evidence>
<dbReference type="eggNOG" id="COG1051">
    <property type="taxonomic scope" value="Bacteria"/>
</dbReference>
<comment type="cofactor">
    <cofactor evidence="1 13">
        <name>Mg(2+)</name>
        <dbReference type="ChEBI" id="CHEBI:18420"/>
    </cofactor>
</comment>
<evidence type="ECO:0000259" key="14">
    <source>
        <dbReference type="PROSITE" id="PS51462"/>
    </source>
</evidence>
<dbReference type="KEGG" id="cmp:Cha6605_3634"/>
<dbReference type="EMBL" id="CP003600">
    <property type="protein sequence ID" value="AFY94616.1"/>
    <property type="molecule type" value="Genomic_DNA"/>
</dbReference>
<name>K9UJH7_CHAP6</name>
<proteinExistence type="inferred from homology"/>
<feature type="binding site" evidence="12">
    <location>
        <begin position="38"/>
        <end position="41"/>
    </location>
    <ligand>
        <name>8-oxo-dGTP</name>
        <dbReference type="ChEBI" id="CHEBI:77896"/>
    </ligand>
</feature>
<dbReference type="InterPro" id="IPR000086">
    <property type="entry name" value="NUDIX_hydrolase_dom"/>
</dbReference>
<keyword evidence="4" id="KW-0235">DNA replication</keyword>
<feature type="domain" description="Nudix hydrolase" evidence="14">
    <location>
        <begin position="6"/>
        <end position="133"/>
    </location>
</feature>
<dbReference type="HOGENOM" id="CLU_037162_19_1_3"/>
<dbReference type="PRINTS" id="PR00502">
    <property type="entry name" value="NUDIXFAMILY"/>
</dbReference>
<comment type="catalytic activity">
    <reaction evidence="10">
        <text>8-oxo-dGTP + H2O = 8-oxo-dGMP + diphosphate + H(+)</text>
        <dbReference type="Rhea" id="RHEA:31575"/>
        <dbReference type="ChEBI" id="CHEBI:15377"/>
        <dbReference type="ChEBI" id="CHEBI:15378"/>
        <dbReference type="ChEBI" id="CHEBI:33019"/>
        <dbReference type="ChEBI" id="CHEBI:63224"/>
        <dbReference type="ChEBI" id="CHEBI:77896"/>
        <dbReference type="EC" id="3.6.1.55"/>
    </reaction>
</comment>
<dbReference type="GO" id="GO:0008413">
    <property type="term" value="F:8-oxo-7,8-dihydroguanosine triphosphate pyrophosphatase activity"/>
    <property type="evidence" value="ECO:0007669"/>
    <property type="project" value="InterPro"/>
</dbReference>
<evidence type="ECO:0000256" key="4">
    <source>
        <dbReference type="ARBA" id="ARBA00022705"/>
    </source>
</evidence>
<evidence type="ECO:0000256" key="2">
    <source>
        <dbReference type="ARBA" id="ARBA00005582"/>
    </source>
</evidence>
<evidence type="ECO:0000256" key="11">
    <source>
        <dbReference type="ARBA" id="ARBA00038905"/>
    </source>
</evidence>
<evidence type="ECO:0000256" key="1">
    <source>
        <dbReference type="ARBA" id="ARBA00001946"/>
    </source>
</evidence>